<keyword evidence="6" id="KW-0788">Thiol protease</keyword>
<evidence type="ECO:0000256" key="2">
    <source>
        <dbReference type="ARBA" id="ARBA00022670"/>
    </source>
</evidence>
<keyword evidence="4" id="KW-0677">Repeat</keyword>
<evidence type="ECO:0000256" key="5">
    <source>
        <dbReference type="ARBA" id="ARBA00022801"/>
    </source>
</evidence>
<dbReference type="PANTHER" id="PTHR47360">
    <property type="entry name" value="MUREIN DD-ENDOPEPTIDASE MEPS/MUREIN LD-CARBOXYPEPTIDASE"/>
    <property type="match status" value="1"/>
</dbReference>
<sequence>MRYKLLGITATAIVGSSLFATSAAADSIDIKSGDTLSSLSKKYGTTVQAIKEANGLVTDVIKVGQVIDIPNAKVLPANSAKSEKRTVAQSNSSGAAYTVQPGDTLFKIARTNNTTVDKIRELNNLNSELIMVGQKLIVKGSANASSNSNTSESSKPTAPVNKPSSQQTNKSNYTVQRGDTLFKIANKFNISVAEIKVVNNLSSDSIYSGQTLSISGEIPELDNDDAETAPPAKEQTSNSTIDVDKMISEAKALAGVPYRWGGNTPSGFDCSGYIYYVLNKVTSVSRLSAAGYWDSMKAVSTPAVGDFVYFSTYKAGPSHMGIYLGNNEFIHASSSGVAIASLNNSYWKQRYLGARQFGK</sequence>
<feature type="compositionally biased region" description="Polar residues" evidence="7">
    <location>
        <begin position="162"/>
        <end position="174"/>
    </location>
</feature>
<dbReference type="SUPFAM" id="SSF54106">
    <property type="entry name" value="LysM domain"/>
    <property type="match status" value="3"/>
</dbReference>
<dbReference type="Gene3D" id="3.90.1720.10">
    <property type="entry name" value="endopeptidase domain like (from Nostoc punctiforme)"/>
    <property type="match status" value="1"/>
</dbReference>
<gene>
    <name evidence="12" type="ORF">P9271_02190</name>
</gene>
<dbReference type="InterPro" id="IPR038765">
    <property type="entry name" value="Papain-like_cys_pep_sf"/>
</dbReference>
<dbReference type="InterPro" id="IPR018392">
    <property type="entry name" value="LysM"/>
</dbReference>
<dbReference type="InterPro" id="IPR036779">
    <property type="entry name" value="LysM_dom_sf"/>
</dbReference>
<dbReference type="PANTHER" id="PTHR47360:SF1">
    <property type="entry name" value="ENDOPEPTIDASE NLPC-RELATED"/>
    <property type="match status" value="1"/>
</dbReference>
<evidence type="ECO:0000256" key="7">
    <source>
        <dbReference type="SAM" id="MobiDB-lite"/>
    </source>
</evidence>
<evidence type="ECO:0000256" key="4">
    <source>
        <dbReference type="ARBA" id="ARBA00022737"/>
    </source>
</evidence>
<keyword evidence="5" id="KW-0378">Hydrolase</keyword>
<feature type="domain" description="NlpC/P60" evidence="11">
    <location>
        <begin position="240"/>
        <end position="358"/>
    </location>
</feature>
<evidence type="ECO:0000256" key="8">
    <source>
        <dbReference type="SAM" id="SignalP"/>
    </source>
</evidence>
<dbReference type="PROSITE" id="PS51782">
    <property type="entry name" value="LYSM"/>
    <property type="match status" value="3"/>
</dbReference>
<dbReference type="InterPro" id="IPR052062">
    <property type="entry name" value="Murein_DD/LD_carboxypeptidase"/>
</dbReference>
<organism evidence="12 13">
    <name type="scientific">Metabacillus fastidiosus</name>
    <dbReference type="NCBI Taxonomy" id="1458"/>
    <lineage>
        <taxon>Bacteria</taxon>
        <taxon>Bacillati</taxon>
        <taxon>Bacillota</taxon>
        <taxon>Bacilli</taxon>
        <taxon>Bacillales</taxon>
        <taxon>Bacillaceae</taxon>
        <taxon>Metabacillus</taxon>
    </lineage>
</organism>
<keyword evidence="2" id="KW-0645">Protease</keyword>
<feature type="domain" description="HTH cro/C1-type" evidence="9">
    <location>
        <begin position="179"/>
        <end position="195"/>
    </location>
</feature>
<name>A0ABU6NSP9_9BACI</name>
<feature type="compositionally biased region" description="Low complexity" evidence="7">
    <location>
        <begin position="142"/>
        <end position="154"/>
    </location>
</feature>
<dbReference type="PROSITE" id="PS51935">
    <property type="entry name" value="NLPC_P60"/>
    <property type="match status" value="1"/>
</dbReference>
<feature type="domain" description="LysM" evidence="10">
    <location>
        <begin position="26"/>
        <end position="69"/>
    </location>
</feature>
<evidence type="ECO:0000256" key="1">
    <source>
        <dbReference type="ARBA" id="ARBA00007074"/>
    </source>
</evidence>
<protein>
    <submittedName>
        <fullName evidence="12">LysM peptidoglycan-binding domain-containing protein</fullName>
    </submittedName>
</protein>
<evidence type="ECO:0000259" key="10">
    <source>
        <dbReference type="PROSITE" id="PS51782"/>
    </source>
</evidence>
<feature type="signal peptide" evidence="8">
    <location>
        <begin position="1"/>
        <end position="25"/>
    </location>
</feature>
<proteinExistence type="inferred from homology"/>
<dbReference type="Pfam" id="PF00877">
    <property type="entry name" value="NLPC_P60"/>
    <property type="match status" value="1"/>
</dbReference>
<feature type="domain" description="LysM" evidence="10">
    <location>
        <begin position="171"/>
        <end position="214"/>
    </location>
</feature>
<dbReference type="InterPro" id="IPR001387">
    <property type="entry name" value="Cro/C1-type_HTH"/>
</dbReference>
<feature type="domain" description="LysM" evidence="10">
    <location>
        <begin position="95"/>
        <end position="138"/>
    </location>
</feature>
<evidence type="ECO:0000259" key="9">
    <source>
        <dbReference type="PROSITE" id="PS50943"/>
    </source>
</evidence>
<evidence type="ECO:0000256" key="3">
    <source>
        <dbReference type="ARBA" id="ARBA00022729"/>
    </source>
</evidence>
<evidence type="ECO:0000313" key="13">
    <source>
        <dbReference type="Proteomes" id="UP001342826"/>
    </source>
</evidence>
<reference evidence="12 13" key="1">
    <citation type="submission" date="2023-03" db="EMBL/GenBank/DDBJ databases">
        <title>Bacillus Genome Sequencing.</title>
        <authorList>
            <person name="Dunlap C."/>
        </authorList>
    </citation>
    <scope>NUCLEOTIDE SEQUENCE [LARGE SCALE GENOMIC DNA]</scope>
    <source>
        <strain evidence="12 13">NRS-1717</strain>
    </source>
</reference>
<dbReference type="Gene3D" id="3.10.350.10">
    <property type="entry name" value="LysM domain"/>
    <property type="match status" value="3"/>
</dbReference>
<accession>A0ABU6NSP9</accession>
<dbReference type="SUPFAM" id="SSF54001">
    <property type="entry name" value="Cysteine proteinases"/>
    <property type="match status" value="1"/>
</dbReference>
<feature type="region of interest" description="Disordered" evidence="7">
    <location>
        <begin position="142"/>
        <end position="174"/>
    </location>
</feature>
<dbReference type="Pfam" id="PF01476">
    <property type="entry name" value="LysM"/>
    <property type="match status" value="3"/>
</dbReference>
<feature type="chain" id="PRO_5047495633" evidence="8">
    <location>
        <begin position="26"/>
        <end position="359"/>
    </location>
</feature>
<evidence type="ECO:0000259" key="11">
    <source>
        <dbReference type="PROSITE" id="PS51935"/>
    </source>
</evidence>
<dbReference type="PROSITE" id="PS50943">
    <property type="entry name" value="HTH_CROC1"/>
    <property type="match status" value="1"/>
</dbReference>
<dbReference type="RefSeq" id="WP_328014768.1">
    <property type="nucleotide sequence ID" value="NZ_JARTFS010000001.1"/>
</dbReference>
<dbReference type="InterPro" id="IPR000064">
    <property type="entry name" value="NLP_P60_dom"/>
</dbReference>
<dbReference type="CDD" id="cd00118">
    <property type="entry name" value="LysM"/>
    <property type="match status" value="3"/>
</dbReference>
<comment type="similarity">
    <text evidence="1">Belongs to the peptidase C40 family.</text>
</comment>
<evidence type="ECO:0000313" key="12">
    <source>
        <dbReference type="EMBL" id="MED4400167.1"/>
    </source>
</evidence>
<keyword evidence="3 8" id="KW-0732">Signal</keyword>
<keyword evidence="13" id="KW-1185">Reference proteome</keyword>
<evidence type="ECO:0000256" key="6">
    <source>
        <dbReference type="ARBA" id="ARBA00022807"/>
    </source>
</evidence>
<comment type="caution">
    <text evidence="12">The sequence shown here is derived from an EMBL/GenBank/DDBJ whole genome shotgun (WGS) entry which is preliminary data.</text>
</comment>
<dbReference type="EMBL" id="JARTFS010000001">
    <property type="protein sequence ID" value="MED4400167.1"/>
    <property type="molecule type" value="Genomic_DNA"/>
</dbReference>
<dbReference type="SMART" id="SM00257">
    <property type="entry name" value="LysM"/>
    <property type="match status" value="3"/>
</dbReference>
<dbReference type="Proteomes" id="UP001342826">
    <property type="component" value="Unassembled WGS sequence"/>
</dbReference>